<organism evidence="1 2">
    <name type="scientific">Phaeobacter piscinae</name>
    <dbReference type="NCBI Taxonomy" id="1580596"/>
    <lineage>
        <taxon>Bacteria</taxon>
        <taxon>Pseudomonadati</taxon>
        <taxon>Pseudomonadota</taxon>
        <taxon>Alphaproteobacteria</taxon>
        <taxon>Rhodobacterales</taxon>
        <taxon>Roseobacteraceae</taxon>
        <taxon>Phaeobacter</taxon>
    </lineage>
</organism>
<proteinExistence type="predicted"/>
<name>A0AAN1GNV0_9RHOB</name>
<evidence type="ECO:0000313" key="1">
    <source>
        <dbReference type="EMBL" id="ATG42379.1"/>
    </source>
</evidence>
<gene>
    <name evidence="1" type="ORF">PhaeoP13_00415</name>
</gene>
<dbReference type="EMBL" id="CP010767">
    <property type="protein sequence ID" value="ATG42379.1"/>
    <property type="molecule type" value="Genomic_DNA"/>
</dbReference>
<protein>
    <submittedName>
        <fullName evidence="1">Uncharacterized protein</fullName>
    </submittedName>
</protein>
<dbReference type="Proteomes" id="UP000218606">
    <property type="component" value="Chromosome"/>
</dbReference>
<dbReference type="AlphaFoldDB" id="A0AAN1GNV0"/>
<evidence type="ECO:0000313" key="2">
    <source>
        <dbReference type="Proteomes" id="UP000218606"/>
    </source>
</evidence>
<sequence>MSKNIPTTASPQQELALMAAPAVAGRTYADLLTPIEKAEADEMARNWIAKHGDNVWAEVLRVIEVLKHPKTDTPFAGRRVLRAYIDSLLDETKTKQGGE</sequence>
<accession>A0AAN1GNV0</accession>
<dbReference type="RefSeq" id="WP_123619030.1">
    <property type="nucleotide sequence ID" value="NZ_CP010715.1"/>
</dbReference>
<reference evidence="1 2" key="1">
    <citation type="journal article" date="2017" name="Front. Microbiol.">
        <title>Phaeobacter piscinae sp. nov., a species of the Roseobacter group and potential aquaculture probiont.</title>
        <authorList>
            <person name="Sonnenschein E.C."/>
            <person name="Phippen C.B.W."/>
            <person name="Nielsen K.F."/>
            <person name="Mateiu R.V."/>
            <person name="Melchiorsen J."/>
            <person name="Gram L."/>
            <person name="Overmann J."/>
            <person name="Freese H.M."/>
        </authorList>
    </citation>
    <scope>NUCLEOTIDE SEQUENCE [LARGE SCALE GENOMIC DNA]</scope>
    <source>
        <strain evidence="1 2">P13</strain>
    </source>
</reference>